<comment type="caution">
    <text evidence="1">The sequence shown here is derived from an EMBL/GenBank/DDBJ whole genome shotgun (WGS) entry which is preliminary data.</text>
</comment>
<gene>
    <name evidence="1" type="ORF">CA983_32840</name>
</gene>
<evidence type="ECO:0000313" key="2">
    <source>
        <dbReference type="Proteomes" id="UP000195105"/>
    </source>
</evidence>
<proteinExistence type="predicted"/>
<accession>A0A243RLI0</accession>
<reference evidence="1 2" key="1">
    <citation type="submission" date="2017-05" db="EMBL/GenBank/DDBJ databases">
        <title>Biotechnological potential of actinobacteria isolated from South African environments.</title>
        <authorList>
            <person name="Le Roes-Hill M."/>
            <person name="Prins A."/>
            <person name="Durrell K.A."/>
        </authorList>
    </citation>
    <scope>NUCLEOTIDE SEQUENCE [LARGE SCALE GENOMIC DNA]</scope>
    <source>
        <strain evidence="1 2">HMC13</strain>
    </source>
</reference>
<evidence type="ECO:0000313" key="1">
    <source>
        <dbReference type="EMBL" id="OUC95743.1"/>
    </source>
</evidence>
<dbReference type="RefSeq" id="WP_086604454.1">
    <property type="nucleotide sequence ID" value="NZ_NGFN01000289.1"/>
</dbReference>
<dbReference type="AlphaFoldDB" id="A0A243RLI0"/>
<keyword evidence="2" id="KW-1185">Reference proteome</keyword>
<organism evidence="1 2">
    <name type="scientific">Streptomyces swartbergensis</name>
    <dbReference type="NCBI Taxonomy" id="487165"/>
    <lineage>
        <taxon>Bacteria</taxon>
        <taxon>Bacillati</taxon>
        <taxon>Actinomycetota</taxon>
        <taxon>Actinomycetes</taxon>
        <taxon>Kitasatosporales</taxon>
        <taxon>Streptomycetaceae</taxon>
        <taxon>Streptomyces</taxon>
    </lineage>
</organism>
<dbReference type="Proteomes" id="UP000195105">
    <property type="component" value="Unassembled WGS sequence"/>
</dbReference>
<dbReference type="EMBL" id="NGFN01000289">
    <property type="protein sequence ID" value="OUC95743.1"/>
    <property type="molecule type" value="Genomic_DNA"/>
</dbReference>
<protein>
    <submittedName>
        <fullName evidence="1">Uncharacterized protein</fullName>
    </submittedName>
</protein>
<sequence>MTTDLRDGRLFLPNRTVLLADPVHDRLATYPNYRNSRWPRTAKLPPVPVPDHRLRRGPISTLWINDIIGMPARRLREDRFLHEAEATAGIPAGSAT</sequence>
<name>A0A243RLI0_9ACTN</name>